<keyword evidence="2" id="KW-1185">Reference proteome</keyword>
<reference evidence="1 2" key="1">
    <citation type="submission" date="2019-12" db="EMBL/GenBank/DDBJ databases">
        <title>Genome sequencing and assembly of endphytes of Porphyra tenera.</title>
        <authorList>
            <person name="Park J.M."/>
            <person name="Shin R."/>
            <person name="Jo S.H."/>
        </authorList>
    </citation>
    <scope>NUCLEOTIDE SEQUENCE [LARGE SCALE GENOMIC DNA]</scope>
    <source>
        <strain evidence="1 2">GPM3</strain>
    </source>
</reference>
<protein>
    <submittedName>
        <fullName evidence="1">Uncharacterized protein</fullName>
    </submittedName>
</protein>
<accession>A0AAP9T0X2</accession>
<evidence type="ECO:0000313" key="1">
    <source>
        <dbReference type="EMBL" id="QKS23961.1"/>
    </source>
</evidence>
<dbReference type="Gene3D" id="3.20.20.70">
    <property type="entry name" value="Aldolase class I"/>
    <property type="match status" value="1"/>
</dbReference>
<dbReference type="RefSeq" id="WP_174788148.1">
    <property type="nucleotide sequence ID" value="NZ_CBDIPO010000002.1"/>
</dbReference>
<dbReference type="InterPro" id="IPR013785">
    <property type="entry name" value="Aldolase_TIM"/>
</dbReference>
<dbReference type="Proteomes" id="UP000509761">
    <property type="component" value="Chromosome"/>
</dbReference>
<dbReference type="EMBL" id="CP054580">
    <property type="protein sequence ID" value="QKS23961.1"/>
    <property type="molecule type" value="Genomic_DNA"/>
</dbReference>
<gene>
    <name evidence="1" type="ORF">FX987_01728</name>
</gene>
<name>A0AAP9T0X2_9GAMM</name>
<organism evidence="1 2">
    <name type="scientific">Vreelandella titanicae</name>
    <dbReference type="NCBI Taxonomy" id="664683"/>
    <lineage>
        <taxon>Bacteria</taxon>
        <taxon>Pseudomonadati</taxon>
        <taxon>Pseudomonadota</taxon>
        <taxon>Gammaproteobacteria</taxon>
        <taxon>Oceanospirillales</taxon>
        <taxon>Halomonadaceae</taxon>
        <taxon>Vreelandella</taxon>
    </lineage>
</organism>
<dbReference type="AlphaFoldDB" id="A0AAP9T0X2"/>
<evidence type="ECO:0000313" key="2">
    <source>
        <dbReference type="Proteomes" id="UP000509761"/>
    </source>
</evidence>
<proteinExistence type="predicted"/>
<sequence>MEKIIITAAVNSGTTLRRKNPNISYTPEEVVLDVSNLDEARKAMGLDFERAVV</sequence>